<evidence type="ECO:0000313" key="3">
    <source>
        <dbReference type="EMBL" id="RUO18453.1"/>
    </source>
</evidence>
<dbReference type="EMBL" id="QLMD01000021">
    <property type="protein sequence ID" value="RAJ92963.1"/>
    <property type="molecule type" value="Genomic_DNA"/>
</dbReference>
<dbReference type="Gene3D" id="3.40.50.300">
    <property type="entry name" value="P-loop containing nucleotide triphosphate hydrolases"/>
    <property type="match status" value="1"/>
</dbReference>
<comment type="caution">
    <text evidence="2">The sequence shown here is derived from an EMBL/GenBank/DDBJ whole genome shotgun (WGS) entry which is preliminary data.</text>
</comment>
<evidence type="ECO:0000313" key="4">
    <source>
        <dbReference type="Proteomes" id="UP000249203"/>
    </source>
</evidence>
<dbReference type="RefSeq" id="WP_111570532.1">
    <property type="nucleotide sequence ID" value="NZ_PIPK01000020.1"/>
</dbReference>
<keyword evidence="5" id="KW-1185">Reference proteome</keyword>
<dbReference type="PANTHER" id="PTHR43581:SF4">
    <property type="entry name" value="ATP_GTP PHOSPHATASE"/>
    <property type="match status" value="1"/>
</dbReference>
<evidence type="ECO:0000313" key="2">
    <source>
        <dbReference type="EMBL" id="RAJ92963.1"/>
    </source>
</evidence>
<dbReference type="AlphaFoldDB" id="A0A327WLR5"/>
<reference evidence="2 4" key="2">
    <citation type="submission" date="2018-06" db="EMBL/GenBank/DDBJ databases">
        <title>Genomic Encyclopedia of Type Strains, Phase III (KMG-III): the genomes of soil and plant-associated and newly described type strains.</title>
        <authorList>
            <person name="Whitman W."/>
        </authorList>
    </citation>
    <scope>NUCLEOTIDE SEQUENCE [LARGE SCALE GENOMIC DNA]</scope>
    <source>
        <strain evidence="2 4">CGMCC 1.15366</strain>
    </source>
</reference>
<dbReference type="SUPFAM" id="SSF52540">
    <property type="entry name" value="P-loop containing nucleoside triphosphate hydrolases"/>
    <property type="match status" value="1"/>
</dbReference>
<reference evidence="3 5" key="1">
    <citation type="journal article" date="2018" name="Front. Microbiol.">
        <title>Genome-Based Analysis Reveals the Taxonomy and Diversity of the Family Idiomarinaceae.</title>
        <authorList>
            <person name="Liu Y."/>
            <person name="Lai Q."/>
            <person name="Shao Z."/>
        </authorList>
    </citation>
    <scope>NUCLEOTIDE SEQUENCE [LARGE SCALE GENOMIC DNA]</scope>
    <source>
        <strain evidence="3 5">CF12-14</strain>
    </source>
</reference>
<feature type="coiled-coil region" evidence="1">
    <location>
        <begin position="380"/>
        <end position="407"/>
    </location>
</feature>
<sequence>MASLKIKHVGPIRQGLPDGEVFQFQGVTVFTGSQGSGKSTAAKIFSSLTWLEKALVRGDIEPSEANNFQYFKTTLMNFHGLAEYFNNHSVVEYQGKRFSFILSNLSFEIQSRKAPADFASPKIMYVPAERNFLAAIDKPEVISKLPKSLKDFLAEYLEAKEYFAKHPVQLELNNTYFSFEEETKRSYVSGDDFKIDLLHASSGYQSYIPMFLVTRYLREFVERSEGEKQNEMSVAAERRWLQELSRLLSNKQMNDKQKIDKATELMQRYTYSSFINIVEEPEQNLYPTSQKQALFGLLSASNGRPDNRLLLTTHSPYIISYLNISLEAAKIYASLNSDKSAIEKKHRVSNICPQVSAVNAERVNTYEFKSDGSVSELGKYDGVLQDANQLNNELDQLNSLFSDLLEI</sequence>
<name>A0A327WLR5_9GAMM</name>
<dbReference type="OrthoDB" id="1098190at2"/>
<dbReference type="EMBL" id="PIPK01000020">
    <property type="protein sequence ID" value="RUO18453.1"/>
    <property type="molecule type" value="Genomic_DNA"/>
</dbReference>
<dbReference type="InterPro" id="IPR051396">
    <property type="entry name" value="Bact_Antivir_Def_Nuclease"/>
</dbReference>
<dbReference type="Proteomes" id="UP000249203">
    <property type="component" value="Unassembled WGS sequence"/>
</dbReference>
<evidence type="ECO:0000256" key="1">
    <source>
        <dbReference type="SAM" id="Coils"/>
    </source>
</evidence>
<dbReference type="InterPro" id="IPR027417">
    <property type="entry name" value="P-loop_NTPase"/>
</dbReference>
<proteinExistence type="predicted"/>
<accession>A0A327WLR5</accession>
<keyword evidence="1" id="KW-0175">Coiled coil</keyword>
<gene>
    <name evidence="2" type="ORF">B0I24_1217</name>
    <name evidence="3" type="ORF">CWE07_13955</name>
</gene>
<dbReference type="PANTHER" id="PTHR43581">
    <property type="entry name" value="ATP/GTP PHOSPHATASE"/>
    <property type="match status" value="1"/>
</dbReference>
<protein>
    <submittedName>
        <fullName evidence="2">Uncharacterized protein</fullName>
    </submittedName>
</protein>
<organism evidence="2 4">
    <name type="scientific">Aliidiomarina maris</name>
    <dbReference type="NCBI Taxonomy" id="531312"/>
    <lineage>
        <taxon>Bacteria</taxon>
        <taxon>Pseudomonadati</taxon>
        <taxon>Pseudomonadota</taxon>
        <taxon>Gammaproteobacteria</taxon>
        <taxon>Alteromonadales</taxon>
        <taxon>Idiomarinaceae</taxon>
        <taxon>Aliidiomarina</taxon>
    </lineage>
</organism>
<dbReference type="Proteomes" id="UP000287865">
    <property type="component" value="Unassembled WGS sequence"/>
</dbReference>
<evidence type="ECO:0000313" key="5">
    <source>
        <dbReference type="Proteomes" id="UP000287865"/>
    </source>
</evidence>